<dbReference type="Pfam" id="PF01641">
    <property type="entry name" value="SelR"/>
    <property type="match status" value="1"/>
</dbReference>
<dbReference type="FunFam" id="2.170.150.20:FF:000001">
    <property type="entry name" value="Peptide methionine sulfoxide reductase MsrB"/>
    <property type="match status" value="1"/>
</dbReference>
<dbReference type="EC" id="1.8.4.12" evidence="6"/>
<proteinExistence type="inferred from homology"/>
<evidence type="ECO:0000256" key="4">
    <source>
        <dbReference type="ARBA" id="ARBA00023002"/>
    </source>
</evidence>
<dbReference type="PANTHER" id="PTHR10173:SF52">
    <property type="entry name" value="METHIONINE-R-SULFOXIDE REDUCTASE B1"/>
    <property type="match status" value="1"/>
</dbReference>
<sequence>MVEKVKKSEQEWKQQLTPEQFRVARKKGTERPFTGKYHDHKETGIYKCVCCGQPLFSSETKYDSGTGWPSFYAPIQENSVDYETDRSLFMTRTEVLCSACDAHLGHVFDDGPAPTGKRYCMNSAALDFEAQS</sequence>
<dbReference type="InterPro" id="IPR002579">
    <property type="entry name" value="Met_Sox_Rdtase_MsrB_dom"/>
</dbReference>
<dbReference type="KEGG" id="enn:FRE64_01275"/>
<dbReference type="OrthoDB" id="4174719at2"/>
<comment type="cofactor">
    <cofactor evidence="6">
        <name>Zn(2+)</name>
        <dbReference type="ChEBI" id="CHEBI:29105"/>
    </cofactor>
    <text evidence="6">Binds 1 zinc ion per subunit. The zinc ion is important for the structural integrity of the protein.</text>
</comment>
<accession>A0A5B8NHN5</accession>
<dbReference type="RefSeq" id="WP_146294303.1">
    <property type="nucleotide sequence ID" value="NZ_CP042326.1"/>
</dbReference>
<evidence type="ECO:0000256" key="6">
    <source>
        <dbReference type="HAMAP-Rule" id="MF_01400"/>
    </source>
</evidence>
<dbReference type="EMBL" id="CP042326">
    <property type="protein sequence ID" value="QDZ38692.1"/>
    <property type="molecule type" value="Genomic_DNA"/>
</dbReference>
<comment type="catalytic activity">
    <reaction evidence="5 6">
        <text>L-methionyl-[protein] + [thioredoxin]-disulfide + H2O = L-methionyl-(R)-S-oxide-[protein] + [thioredoxin]-dithiol</text>
        <dbReference type="Rhea" id="RHEA:24164"/>
        <dbReference type="Rhea" id="RHEA-COMP:10698"/>
        <dbReference type="Rhea" id="RHEA-COMP:10700"/>
        <dbReference type="Rhea" id="RHEA-COMP:12313"/>
        <dbReference type="Rhea" id="RHEA-COMP:12314"/>
        <dbReference type="ChEBI" id="CHEBI:15377"/>
        <dbReference type="ChEBI" id="CHEBI:16044"/>
        <dbReference type="ChEBI" id="CHEBI:29950"/>
        <dbReference type="ChEBI" id="CHEBI:45764"/>
        <dbReference type="ChEBI" id="CHEBI:50058"/>
        <dbReference type="EC" id="1.8.4.12"/>
    </reaction>
</comment>
<evidence type="ECO:0000313" key="8">
    <source>
        <dbReference type="EMBL" id="QDZ38692.1"/>
    </source>
</evidence>
<keyword evidence="3 6" id="KW-0862">Zinc</keyword>
<feature type="binding site" evidence="6">
    <location>
        <position position="51"/>
    </location>
    <ligand>
        <name>Zn(2+)</name>
        <dbReference type="ChEBI" id="CHEBI:29105"/>
    </ligand>
</feature>
<dbReference type="PANTHER" id="PTHR10173">
    <property type="entry name" value="METHIONINE SULFOXIDE REDUCTASE"/>
    <property type="match status" value="1"/>
</dbReference>
<name>A0A5B8NHN5_9CHRO</name>
<protein>
    <recommendedName>
        <fullName evidence="6">Peptide methionine sulfoxide reductase MsrB</fullName>
        <ecNumber evidence="6">1.8.4.12</ecNumber>
    </recommendedName>
    <alternativeName>
        <fullName evidence="6">Peptide-methionine (R)-S-oxide reductase</fullName>
    </alternativeName>
</protein>
<evidence type="ECO:0000256" key="1">
    <source>
        <dbReference type="ARBA" id="ARBA00007174"/>
    </source>
</evidence>
<feature type="binding site" evidence="6">
    <location>
        <position position="97"/>
    </location>
    <ligand>
        <name>Zn(2+)</name>
        <dbReference type="ChEBI" id="CHEBI:29105"/>
    </ligand>
</feature>
<feature type="binding site" evidence="6">
    <location>
        <position position="100"/>
    </location>
    <ligand>
        <name>Zn(2+)</name>
        <dbReference type="ChEBI" id="CHEBI:29105"/>
    </ligand>
</feature>
<evidence type="ECO:0000256" key="5">
    <source>
        <dbReference type="ARBA" id="ARBA00048488"/>
    </source>
</evidence>
<dbReference type="GO" id="GO:0008270">
    <property type="term" value="F:zinc ion binding"/>
    <property type="evidence" value="ECO:0007669"/>
    <property type="project" value="UniProtKB-UniRule"/>
</dbReference>
<gene>
    <name evidence="6 8" type="primary">msrB</name>
    <name evidence="8" type="ORF">FRE64_01275</name>
</gene>
<keyword evidence="2 6" id="KW-0479">Metal-binding</keyword>
<dbReference type="InterPro" id="IPR011057">
    <property type="entry name" value="Mss4-like_sf"/>
</dbReference>
<keyword evidence="9" id="KW-1185">Reference proteome</keyword>
<dbReference type="Proteomes" id="UP000318453">
    <property type="component" value="Chromosome"/>
</dbReference>
<keyword evidence="4 6" id="KW-0560">Oxidoreductase</keyword>
<dbReference type="GO" id="GO:0006979">
    <property type="term" value="P:response to oxidative stress"/>
    <property type="evidence" value="ECO:0007669"/>
    <property type="project" value="InterPro"/>
</dbReference>
<dbReference type="InterPro" id="IPR028427">
    <property type="entry name" value="Met_Sox_Rdtase_MsrB"/>
</dbReference>
<evidence type="ECO:0000256" key="3">
    <source>
        <dbReference type="ARBA" id="ARBA00022833"/>
    </source>
</evidence>
<dbReference type="PROSITE" id="PS51790">
    <property type="entry name" value="MSRB"/>
    <property type="match status" value="1"/>
</dbReference>
<dbReference type="GO" id="GO:0030091">
    <property type="term" value="P:protein repair"/>
    <property type="evidence" value="ECO:0007669"/>
    <property type="project" value="InterPro"/>
</dbReference>
<organism evidence="8 9">
    <name type="scientific">Euhalothece natronophila Z-M001</name>
    <dbReference type="NCBI Taxonomy" id="522448"/>
    <lineage>
        <taxon>Bacteria</taxon>
        <taxon>Bacillati</taxon>
        <taxon>Cyanobacteriota</taxon>
        <taxon>Cyanophyceae</taxon>
        <taxon>Oscillatoriophycideae</taxon>
        <taxon>Chroococcales</taxon>
        <taxon>Halothecacae</taxon>
        <taxon>Halothece cluster</taxon>
        <taxon>Euhalothece</taxon>
    </lineage>
</organism>
<feature type="domain" description="MsrB" evidence="7">
    <location>
        <begin position="9"/>
        <end position="131"/>
    </location>
</feature>
<dbReference type="Gene3D" id="2.170.150.20">
    <property type="entry name" value="Peptide methionine sulfoxide reductase"/>
    <property type="match status" value="1"/>
</dbReference>
<feature type="active site" description="Nucleophile" evidence="6">
    <location>
        <position position="120"/>
    </location>
</feature>
<reference evidence="8" key="1">
    <citation type="submission" date="2019-08" db="EMBL/GenBank/DDBJ databases">
        <title>Carotenoids and Carotenoid Binding Proteins in the Halophilic Cyanobacterium Euhalothece sp. ZM00.</title>
        <authorList>
            <person name="Cho S.M."/>
            <person name="Song J.Y."/>
            <person name="Park Y.-I."/>
        </authorList>
    </citation>
    <scope>NUCLEOTIDE SEQUENCE [LARGE SCALE GENOMIC DNA]</scope>
    <source>
        <strain evidence="8">Z-M001</strain>
    </source>
</reference>
<dbReference type="GO" id="GO:0005737">
    <property type="term" value="C:cytoplasm"/>
    <property type="evidence" value="ECO:0007669"/>
    <property type="project" value="TreeGrafter"/>
</dbReference>
<dbReference type="SUPFAM" id="SSF51316">
    <property type="entry name" value="Mss4-like"/>
    <property type="match status" value="1"/>
</dbReference>
<dbReference type="AlphaFoldDB" id="A0A5B8NHN5"/>
<dbReference type="HAMAP" id="MF_01400">
    <property type="entry name" value="MsrB"/>
    <property type="match status" value="1"/>
</dbReference>
<feature type="binding site" evidence="6">
    <location>
        <position position="48"/>
    </location>
    <ligand>
        <name>Zn(2+)</name>
        <dbReference type="ChEBI" id="CHEBI:29105"/>
    </ligand>
</feature>
<comment type="similarity">
    <text evidence="1 6">Belongs to the MsrB Met sulfoxide reductase family.</text>
</comment>
<evidence type="ECO:0000313" key="9">
    <source>
        <dbReference type="Proteomes" id="UP000318453"/>
    </source>
</evidence>
<evidence type="ECO:0000259" key="7">
    <source>
        <dbReference type="PROSITE" id="PS51790"/>
    </source>
</evidence>
<evidence type="ECO:0000256" key="2">
    <source>
        <dbReference type="ARBA" id="ARBA00022723"/>
    </source>
</evidence>
<dbReference type="NCBIfam" id="TIGR00357">
    <property type="entry name" value="peptide-methionine (R)-S-oxide reductase MsrB"/>
    <property type="match status" value="1"/>
</dbReference>
<dbReference type="GO" id="GO:0033743">
    <property type="term" value="F:peptide-methionine (R)-S-oxide reductase activity"/>
    <property type="evidence" value="ECO:0007669"/>
    <property type="project" value="UniProtKB-UniRule"/>
</dbReference>